<dbReference type="PANTHER" id="PTHR47840:SF1">
    <property type="entry name" value="ZN(II)2CYS6 TRANSCRIPTION FACTOR (EUROFUNG)"/>
    <property type="match status" value="1"/>
</dbReference>
<gene>
    <name evidence="7" type="ORF">TARUN_6324</name>
</gene>
<dbReference type="GO" id="GO:0016491">
    <property type="term" value="F:oxidoreductase activity"/>
    <property type="evidence" value="ECO:0007669"/>
    <property type="project" value="UniProtKB-KW"/>
</dbReference>
<sequence length="966" mass="107910">MSEIKNVVVIGAGGSLNPIIISSLQLHGFSVSVLVRDTSTVNPPSGTTIYRTDYSRSSLLLAFKDQDAVVNAITMPDFEEQKKIIDVAVEAGVKRFIPAEFGIDTSKEKTVDIVTFLKVKPQIVQYLQSIEDKITWTGIITGPFFDWSLRQGFFSFNLPSRTAYIHQPEYHGHRFSWSNLSTVGEAVAHVLLAKNFPIVANQYVRVRSFNASQDEILESLISATRRAEIARGQEHTDWKVINVDLEDKVTEAQNRLVQGDTSSLGFILTNSMAMAAELDGEKKLSNLLKVRLSHSQSMVRSTKQQSAATLSPLQLRKVRKGTHSCWEFCVSQRYQDDTSDHSRAQTLEQRMMRVESLLDRVLERLETGDKHRDADEPPERATIAEDSIGIDVVNTAAMMSAPASNSAVISVFQNASFRSEIGGEGASSTAASTLTPDISDSIVLGNPGMWPKLTRVSRLLLGMMPSRATLEALDGESSPWICQLLRPLPSLRQSDKFSLLKTMPLESASPSHPTIIARALMIIVICLQQLPRNTDMARLRLPSPRNEYMENLAATIISLATSEDEIIATPEGIECLLLLSIYFVNSGRPRRAWLNNRRALAVAQLMGLHRAPDEGMDEESQRGEASIAGVWPHIIHHDRHLSQILGFPCGVVDTYEPFVPNSFQAMPHPCEDRQDMHYLTQLDRVAALLIEREQRTSTLAFAITQSIDSALGNLANTMPQSWWHPVDRLSGIPAEAMDMLYSKYNVQLWHYQLEMSNHLPFMLDATDRRRCEYSRIACLKAARELIKVYIPLRTTFGMFSCCMTNFQAFTAAVILIFNMFLRTPAAELEVFSGQRDADWGLIADVISVLDAAVERFEDRVALQARDVLKLLQAIEIDPKNLEGDKFHFTIPYFGIITIARKLPAGEPNEVPQMQDGETDGNHLVTLSAAEVSLDYSPSFMTTIDFMGPSTAADVDELMRQWLVEEM</sequence>
<proteinExistence type="predicted"/>
<reference evidence="7 8" key="1">
    <citation type="journal article" date="2018" name="PLoS Pathog.">
        <title>Evolution of structural diversity of trichothecenes, a family of toxins produced by plant pathogenic and entomopathogenic fungi.</title>
        <authorList>
            <person name="Proctor R.H."/>
            <person name="McCormick S.P."/>
            <person name="Kim H.S."/>
            <person name="Cardoza R.E."/>
            <person name="Stanley A.M."/>
            <person name="Lindo L."/>
            <person name="Kelly A."/>
            <person name="Brown D.W."/>
            <person name="Lee T."/>
            <person name="Vaughan M.M."/>
            <person name="Alexander N.J."/>
            <person name="Busman M."/>
            <person name="Gutierrez S."/>
        </authorList>
    </citation>
    <scope>NUCLEOTIDE SEQUENCE [LARGE SCALE GENOMIC DNA]</scope>
    <source>
        <strain evidence="7 8">IBT 40837</strain>
    </source>
</reference>
<keyword evidence="5" id="KW-0539">Nucleus</keyword>
<evidence type="ECO:0000256" key="4">
    <source>
        <dbReference type="ARBA" id="ARBA00023163"/>
    </source>
</evidence>
<evidence type="ECO:0000256" key="1">
    <source>
        <dbReference type="ARBA" id="ARBA00022857"/>
    </source>
</evidence>
<evidence type="ECO:0000259" key="6">
    <source>
        <dbReference type="Pfam" id="PF05368"/>
    </source>
</evidence>
<name>A0A395NJ57_TRIAR</name>
<accession>A0A395NJ57</accession>
<dbReference type="CDD" id="cd05259">
    <property type="entry name" value="PCBER_SDR_a"/>
    <property type="match status" value="1"/>
</dbReference>
<dbReference type="AlphaFoldDB" id="A0A395NJ57"/>
<dbReference type="InterPro" id="IPR036291">
    <property type="entry name" value="NAD(P)-bd_dom_sf"/>
</dbReference>
<dbReference type="EMBL" id="PXOA01000402">
    <property type="protein sequence ID" value="RFU75921.1"/>
    <property type="molecule type" value="Genomic_DNA"/>
</dbReference>
<evidence type="ECO:0000313" key="7">
    <source>
        <dbReference type="EMBL" id="RFU75921.1"/>
    </source>
</evidence>
<dbReference type="CDD" id="cd12148">
    <property type="entry name" value="fungal_TF_MHR"/>
    <property type="match status" value="1"/>
</dbReference>
<keyword evidence="8" id="KW-1185">Reference proteome</keyword>
<dbReference type="Pfam" id="PF05368">
    <property type="entry name" value="NmrA"/>
    <property type="match status" value="1"/>
</dbReference>
<dbReference type="InterPro" id="IPR045312">
    <property type="entry name" value="PCBER-like"/>
</dbReference>
<protein>
    <recommendedName>
        <fullName evidence="6">NmrA-like domain-containing protein</fullName>
    </recommendedName>
</protein>
<dbReference type="STRING" id="490622.A0A395NJ57"/>
<evidence type="ECO:0000313" key="8">
    <source>
        <dbReference type="Proteomes" id="UP000266272"/>
    </source>
</evidence>
<evidence type="ECO:0000256" key="2">
    <source>
        <dbReference type="ARBA" id="ARBA00023002"/>
    </source>
</evidence>
<dbReference type="SUPFAM" id="SSF51735">
    <property type="entry name" value="NAD(P)-binding Rossmann-fold domains"/>
    <property type="match status" value="1"/>
</dbReference>
<dbReference type="PANTHER" id="PTHR47840">
    <property type="entry name" value="ZN(II)2CYS6 TRANSCRIPTION FACTOR (EUROFUNG)-RELATED"/>
    <property type="match status" value="1"/>
</dbReference>
<evidence type="ECO:0000256" key="3">
    <source>
        <dbReference type="ARBA" id="ARBA00023015"/>
    </source>
</evidence>
<organism evidence="7 8">
    <name type="scientific">Trichoderma arundinaceum</name>
    <dbReference type="NCBI Taxonomy" id="490622"/>
    <lineage>
        <taxon>Eukaryota</taxon>
        <taxon>Fungi</taxon>
        <taxon>Dikarya</taxon>
        <taxon>Ascomycota</taxon>
        <taxon>Pezizomycotina</taxon>
        <taxon>Sordariomycetes</taxon>
        <taxon>Hypocreomycetidae</taxon>
        <taxon>Hypocreales</taxon>
        <taxon>Hypocreaceae</taxon>
        <taxon>Trichoderma</taxon>
    </lineage>
</organism>
<feature type="domain" description="NmrA-like" evidence="6">
    <location>
        <begin position="5"/>
        <end position="193"/>
    </location>
</feature>
<comment type="caution">
    <text evidence="7">The sequence shown here is derived from an EMBL/GenBank/DDBJ whole genome shotgun (WGS) entry which is preliminary data.</text>
</comment>
<dbReference type="OrthoDB" id="5392779at2759"/>
<keyword evidence="3" id="KW-0805">Transcription regulation</keyword>
<keyword evidence="4" id="KW-0804">Transcription</keyword>
<dbReference type="Proteomes" id="UP000266272">
    <property type="component" value="Unassembled WGS sequence"/>
</dbReference>
<keyword evidence="2" id="KW-0560">Oxidoreductase</keyword>
<dbReference type="InterPro" id="IPR008030">
    <property type="entry name" value="NmrA-like"/>
</dbReference>
<keyword evidence="1" id="KW-0521">NADP</keyword>
<evidence type="ECO:0000256" key="5">
    <source>
        <dbReference type="ARBA" id="ARBA00023242"/>
    </source>
</evidence>
<dbReference type="Gene3D" id="3.40.50.720">
    <property type="entry name" value="NAD(P)-binding Rossmann-like Domain"/>
    <property type="match status" value="1"/>
</dbReference>